<dbReference type="OrthoDB" id="9813719at2"/>
<evidence type="ECO:0000313" key="5">
    <source>
        <dbReference type="Proteomes" id="UP000013015"/>
    </source>
</evidence>
<dbReference type="PATRIC" id="fig|888050.3.peg.1806"/>
<dbReference type="HOGENOM" id="CLU_061806_0_0_11"/>
<sequence>MTLYQQPDLDLRDHEVLREIHALRSELLTFLRVPSRWQGALRRTSRAKAIRGSNRIEGINATPDDALAVVDEQSPMNADERVTAEITAYRRVLTYILHMIDDPDVKPDLQTIKSLHFLLLEHDFTKSPGRFRQSEIYVRDDTSDQIVYTGPDPQDVPGLMRELSESIEVQGESSAIVAAAMAHLNLVMIHPFRDGNGRMARIMQTFILGREGILEPVFSSIEEWLGTNTDDYYAILAKTGQGHWNPENDAHDWIRFNLRAHHMQAQTFRRRVEEVEEIWRRLMEIGAPLGIPERSYDALVDAALGYRVQRPTYAKQAAIEDRTATRDLKELVDTGLLEPFGHTRGRYYLAGEPLRALRREIRKKRSPLADPYPELMGSVRDALRETLLGRTETNVAP</sequence>
<dbReference type="PANTHER" id="PTHR13504:SF38">
    <property type="entry name" value="FIDO DOMAIN-CONTAINING PROTEIN"/>
    <property type="match status" value="1"/>
</dbReference>
<gene>
    <name evidence="4" type="ORF">HMPREF9004_1887</name>
</gene>
<comment type="caution">
    <text evidence="4">The sequence shown here is derived from an EMBL/GenBank/DDBJ whole genome shotgun (WGS) entry which is preliminary data.</text>
</comment>
<feature type="binding site" evidence="2">
    <location>
        <begin position="232"/>
        <end position="233"/>
    </location>
    <ligand>
        <name>ATP</name>
        <dbReference type="ChEBI" id="CHEBI:30616"/>
    </ligand>
</feature>
<dbReference type="Gene3D" id="1.10.3290.10">
    <property type="entry name" value="Fido-like domain"/>
    <property type="match status" value="1"/>
</dbReference>
<protein>
    <submittedName>
        <fullName evidence="4">Filamentation induced by cAMP protein Fic</fullName>
    </submittedName>
</protein>
<dbReference type="GO" id="GO:0005524">
    <property type="term" value="F:ATP binding"/>
    <property type="evidence" value="ECO:0007669"/>
    <property type="project" value="UniProtKB-KW"/>
</dbReference>
<dbReference type="SUPFAM" id="SSF140931">
    <property type="entry name" value="Fic-like"/>
    <property type="match status" value="1"/>
</dbReference>
<dbReference type="EMBL" id="AQHZ01000029">
    <property type="protein sequence ID" value="ENO17345.1"/>
    <property type="molecule type" value="Genomic_DNA"/>
</dbReference>
<feature type="active site" evidence="1">
    <location>
        <position position="190"/>
    </location>
</feature>
<dbReference type="InterPro" id="IPR040198">
    <property type="entry name" value="Fido_containing"/>
</dbReference>
<dbReference type="PROSITE" id="PS51459">
    <property type="entry name" value="FIDO"/>
    <property type="match status" value="1"/>
</dbReference>
<evidence type="ECO:0000256" key="1">
    <source>
        <dbReference type="PIRSR" id="PIRSR640198-1"/>
    </source>
</evidence>
<accession>N6W488</accession>
<dbReference type="InterPro" id="IPR036597">
    <property type="entry name" value="Fido-like_dom_sf"/>
</dbReference>
<dbReference type="eggNOG" id="COG3177">
    <property type="taxonomic scope" value="Bacteria"/>
</dbReference>
<dbReference type="RefSeq" id="WP_005964900.1">
    <property type="nucleotide sequence ID" value="NZ_CP040505.1"/>
</dbReference>
<proteinExistence type="predicted"/>
<dbReference type="STRING" id="888050.HMPREF9004_1887"/>
<evidence type="ECO:0000256" key="2">
    <source>
        <dbReference type="PIRSR" id="PIRSR640198-2"/>
    </source>
</evidence>
<evidence type="ECO:0000259" key="3">
    <source>
        <dbReference type="PROSITE" id="PS51459"/>
    </source>
</evidence>
<feature type="binding site" evidence="2">
    <location>
        <begin position="194"/>
        <end position="201"/>
    </location>
    <ligand>
        <name>ATP</name>
        <dbReference type="ChEBI" id="CHEBI:30616"/>
    </ligand>
</feature>
<feature type="domain" description="Fido" evidence="3">
    <location>
        <begin position="107"/>
        <end position="259"/>
    </location>
</feature>
<evidence type="ECO:0000313" key="4">
    <source>
        <dbReference type="EMBL" id="ENO17345.1"/>
    </source>
</evidence>
<keyword evidence="5" id="KW-1185">Reference proteome</keyword>
<dbReference type="Pfam" id="PF02661">
    <property type="entry name" value="Fic"/>
    <property type="match status" value="1"/>
</dbReference>
<dbReference type="InterPro" id="IPR003812">
    <property type="entry name" value="Fido"/>
</dbReference>
<keyword evidence="2" id="KW-0067">ATP-binding</keyword>
<organism evidence="4 5">
    <name type="scientific">Schaalia cardiffensis F0333</name>
    <dbReference type="NCBI Taxonomy" id="888050"/>
    <lineage>
        <taxon>Bacteria</taxon>
        <taxon>Bacillati</taxon>
        <taxon>Actinomycetota</taxon>
        <taxon>Actinomycetes</taxon>
        <taxon>Actinomycetales</taxon>
        <taxon>Actinomycetaceae</taxon>
        <taxon>Schaalia</taxon>
    </lineage>
</organism>
<dbReference type="PANTHER" id="PTHR13504">
    <property type="entry name" value="FIDO DOMAIN-CONTAINING PROTEIN DDB_G0283145"/>
    <property type="match status" value="1"/>
</dbReference>
<reference evidence="4 5" key="1">
    <citation type="submission" date="2013-03" db="EMBL/GenBank/DDBJ databases">
        <title>Reference genome for the Human Microbiome Project.</title>
        <authorList>
            <person name="Aqrawi P."/>
            <person name="Ayvaz T."/>
            <person name="Bess C."/>
            <person name="Blankenburg K."/>
            <person name="Coyle M."/>
            <person name="Deng J."/>
            <person name="Forbes L."/>
            <person name="Fowler G."/>
            <person name="Francisco L."/>
            <person name="Fu Q."/>
            <person name="Gibbs R."/>
            <person name="Gross S."/>
            <person name="Gubbala S."/>
            <person name="Hale W."/>
            <person name="Hemphill L."/>
            <person name="Highlander S."/>
            <person name="Hirani K."/>
            <person name="Jackson L."/>
            <person name="Jakkamsetti A."/>
            <person name="Javaid M."/>
            <person name="Jayaseelan J.C."/>
            <person name="Jiang H."/>
            <person name="Joshi V."/>
            <person name="Korchina V."/>
            <person name="Kovar C."/>
            <person name="Lara F."/>
            <person name="Lee S."/>
            <person name="Liu Y."/>
            <person name="Mata R."/>
            <person name="Mathew T."/>
            <person name="Munidasa M."/>
            <person name="Muzny D."/>
            <person name="Nazareth L."/>
            <person name="Ngo R."/>
            <person name="Nguyen L."/>
            <person name="Nguyen N."/>
            <person name="Okwuonu G."/>
            <person name="Ongeri F."/>
            <person name="Palculict T."/>
            <person name="Patil S."/>
            <person name="Petrosino J."/>
            <person name="Pham C."/>
            <person name="Pham P."/>
            <person name="Pu L.-L."/>
            <person name="Qin X."/>
            <person name="Qu J."/>
            <person name="Reid J."/>
            <person name="Ross M."/>
            <person name="Ruth R."/>
            <person name="Saada N."/>
            <person name="San Lucas F."/>
            <person name="Santibanez J."/>
            <person name="Shang Y."/>
            <person name="Simmons D."/>
            <person name="Song X.-Z."/>
            <person name="Tang L.-Y."/>
            <person name="Thornton R."/>
            <person name="Warren J."/>
            <person name="Weissenberger G."/>
            <person name="Wilczek-Boney K."/>
            <person name="Worley K."/>
            <person name="Youmans B."/>
            <person name="Zhang J."/>
            <person name="Zhang L."/>
            <person name="Zhao Z."/>
            <person name="Zhou C."/>
            <person name="Zhu D."/>
            <person name="Zhu Y."/>
        </authorList>
    </citation>
    <scope>NUCLEOTIDE SEQUENCE [LARGE SCALE GENOMIC DNA]</scope>
    <source>
        <strain evidence="4 5">F0333</strain>
    </source>
</reference>
<dbReference type="Proteomes" id="UP000013015">
    <property type="component" value="Unassembled WGS sequence"/>
</dbReference>
<dbReference type="AlphaFoldDB" id="N6W488"/>
<name>N6W488_9ACTO</name>
<keyword evidence="2" id="KW-0547">Nucleotide-binding</keyword>